<keyword evidence="2" id="KW-1185">Reference proteome</keyword>
<proteinExistence type="predicted"/>
<accession>A0A166A4Q7</accession>
<reference evidence="1" key="2">
    <citation type="submission" date="2022-03" db="EMBL/GenBank/DDBJ databases">
        <title>Draft title - Genomic analysis of global carrot germplasm unveils the trajectory of domestication and the origin of high carotenoid orange carrot.</title>
        <authorList>
            <person name="Iorizzo M."/>
            <person name="Ellison S."/>
            <person name="Senalik D."/>
            <person name="Macko-Podgorni A."/>
            <person name="Grzebelus D."/>
            <person name="Bostan H."/>
            <person name="Rolling W."/>
            <person name="Curaba J."/>
            <person name="Simon P."/>
        </authorList>
    </citation>
    <scope>NUCLEOTIDE SEQUENCE</scope>
    <source>
        <tissue evidence="1">Leaf</tissue>
    </source>
</reference>
<reference evidence="1" key="1">
    <citation type="journal article" date="2016" name="Nat. Genet.">
        <title>A high-quality carrot genome assembly provides new insights into carotenoid accumulation and asterid genome evolution.</title>
        <authorList>
            <person name="Iorizzo M."/>
            <person name="Ellison S."/>
            <person name="Senalik D."/>
            <person name="Zeng P."/>
            <person name="Satapoomin P."/>
            <person name="Huang J."/>
            <person name="Bowman M."/>
            <person name="Iovene M."/>
            <person name="Sanseverino W."/>
            <person name="Cavagnaro P."/>
            <person name="Yildiz M."/>
            <person name="Macko-Podgorni A."/>
            <person name="Moranska E."/>
            <person name="Grzebelus E."/>
            <person name="Grzebelus D."/>
            <person name="Ashrafi H."/>
            <person name="Zheng Z."/>
            <person name="Cheng S."/>
            <person name="Spooner D."/>
            <person name="Van Deynze A."/>
            <person name="Simon P."/>
        </authorList>
    </citation>
    <scope>NUCLEOTIDE SEQUENCE</scope>
    <source>
        <tissue evidence="1">Leaf</tissue>
    </source>
</reference>
<evidence type="ECO:0000313" key="1">
    <source>
        <dbReference type="EMBL" id="WOG91477.1"/>
    </source>
</evidence>
<evidence type="ECO:0000313" key="2">
    <source>
        <dbReference type="Proteomes" id="UP000077755"/>
    </source>
</evidence>
<dbReference type="Proteomes" id="UP000077755">
    <property type="component" value="Chromosome 3"/>
</dbReference>
<name>A0A166A4Q7_DAUCS</name>
<dbReference type="EMBL" id="CP093345">
    <property type="protein sequence ID" value="WOG91477.1"/>
    <property type="molecule type" value="Genomic_DNA"/>
</dbReference>
<gene>
    <name evidence="1" type="ORF">DCAR_0310726</name>
</gene>
<organism evidence="1 2">
    <name type="scientific">Daucus carota subsp. sativus</name>
    <name type="common">Carrot</name>
    <dbReference type="NCBI Taxonomy" id="79200"/>
    <lineage>
        <taxon>Eukaryota</taxon>
        <taxon>Viridiplantae</taxon>
        <taxon>Streptophyta</taxon>
        <taxon>Embryophyta</taxon>
        <taxon>Tracheophyta</taxon>
        <taxon>Spermatophyta</taxon>
        <taxon>Magnoliopsida</taxon>
        <taxon>eudicotyledons</taxon>
        <taxon>Gunneridae</taxon>
        <taxon>Pentapetalae</taxon>
        <taxon>asterids</taxon>
        <taxon>campanulids</taxon>
        <taxon>Apiales</taxon>
        <taxon>Apiaceae</taxon>
        <taxon>Apioideae</taxon>
        <taxon>Scandiceae</taxon>
        <taxon>Daucinae</taxon>
        <taxon>Daucus</taxon>
        <taxon>Daucus sect. Daucus</taxon>
    </lineage>
</organism>
<dbReference type="AlphaFoldDB" id="A0A166A4Q7"/>
<dbReference type="Gramene" id="KZN00740">
    <property type="protein sequence ID" value="KZN00740"/>
    <property type="gene ID" value="DCAR_009494"/>
</dbReference>
<protein>
    <submittedName>
        <fullName evidence="1">Uncharacterized protein</fullName>
    </submittedName>
</protein>
<sequence>MQLLFQEFSVAYYDKFVFSTNQNTLPTSLHYYCMTYSTLVDASMHISEYLLRTSKSREPIVLHASYFPETILCMFGLVLSLEFWKEIKVSFFSL</sequence>